<sequence length="298" mass="32040">MALKYKIALIQLYPKPLAPAHNFAKAESQIRIAASAGARLAILPEYAFTSWQPSSPSWECACAEAAQLLPSLRQLAASLGIALVPGTLVEKLPDGSLANVCYFISSTGDLVGRYVKRNLWHPERGVVQPGREAHDVFDTELGPVGILVCWDLAFPEAMRELVAGGAKLIVVPTWWLLGDAGDGVALNPDSEKLFLESMIVCRAFENTCAVAFVNAGGPSTPEDRASDTEANAGEHREYAGLSQLGLPILGAKGKLGAEEGMSIVEVDMGVLDVAEKTYKVREDLGKEDWHYHVSSKLP</sequence>
<evidence type="ECO:0000313" key="3">
    <source>
        <dbReference type="EMBL" id="PKS12886.1"/>
    </source>
</evidence>
<keyword evidence="4" id="KW-1185">Reference proteome</keyword>
<dbReference type="PROSITE" id="PS50263">
    <property type="entry name" value="CN_HYDROLASE"/>
    <property type="match status" value="1"/>
</dbReference>
<keyword evidence="1" id="KW-0378">Hydrolase</keyword>
<dbReference type="InterPro" id="IPR003010">
    <property type="entry name" value="C-N_Hydrolase"/>
</dbReference>
<dbReference type="GO" id="GO:0016811">
    <property type="term" value="F:hydrolase activity, acting on carbon-nitrogen (but not peptide) bonds, in linear amides"/>
    <property type="evidence" value="ECO:0007669"/>
    <property type="project" value="TreeGrafter"/>
</dbReference>
<dbReference type="Gene3D" id="3.60.110.10">
    <property type="entry name" value="Carbon-nitrogen hydrolase"/>
    <property type="match status" value="1"/>
</dbReference>
<dbReference type="PANTHER" id="PTHR43674">
    <property type="entry name" value="NITRILASE C965.09-RELATED"/>
    <property type="match status" value="1"/>
</dbReference>
<name>A0A2N3NKA3_9PEZI</name>
<dbReference type="InterPro" id="IPR036526">
    <property type="entry name" value="C-N_Hydrolase_sf"/>
</dbReference>
<accession>A0A2N3NKA3</accession>
<dbReference type="InParanoid" id="A0A2N3NKA3"/>
<dbReference type="OrthoDB" id="412018at2759"/>
<proteinExistence type="predicted"/>
<dbReference type="VEuPathDB" id="FungiDB:jhhlp_000226"/>
<dbReference type="InterPro" id="IPR050345">
    <property type="entry name" value="Aliph_Amidase/BUP"/>
</dbReference>
<feature type="domain" description="CN hydrolase" evidence="2">
    <location>
        <begin position="5"/>
        <end position="268"/>
    </location>
</feature>
<dbReference type="CDD" id="cd07197">
    <property type="entry name" value="nitrilase"/>
    <property type="match status" value="1"/>
</dbReference>
<evidence type="ECO:0000256" key="1">
    <source>
        <dbReference type="ARBA" id="ARBA00022801"/>
    </source>
</evidence>
<evidence type="ECO:0000259" key="2">
    <source>
        <dbReference type="PROSITE" id="PS50263"/>
    </source>
</evidence>
<reference evidence="3 4" key="1">
    <citation type="journal article" date="2017" name="G3 (Bethesda)">
        <title>First Draft Genome Sequence of the Pathogenic Fungus Lomentospora prolificans (Formerly Scedosporium prolificans).</title>
        <authorList>
            <person name="Luo R."/>
            <person name="Zimin A."/>
            <person name="Workman R."/>
            <person name="Fan Y."/>
            <person name="Pertea G."/>
            <person name="Grossman N."/>
            <person name="Wear M.P."/>
            <person name="Jia B."/>
            <person name="Miller H."/>
            <person name="Casadevall A."/>
            <person name="Timp W."/>
            <person name="Zhang S.X."/>
            <person name="Salzberg S.L."/>
        </authorList>
    </citation>
    <scope>NUCLEOTIDE SEQUENCE [LARGE SCALE GENOMIC DNA]</scope>
    <source>
        <strain evidence="3 4">JHH-5317</strain>
    </source>
</reference>
<dbReference type="EMBL" id="NLAX01000002">
    <property type="protein sequence ID" value="PKS12886.1"/>
    <property type="molecule type" value="Genomic_DNA"/>
</dbReference>
<dbReference type="PANTHER" id="PTHR43674:SF16">
    <property type="entry name" value="CARBON-NITROGEN FAMILY, PUTATIVE (AFU_ORTHOLOGUE AFUA_5G02350)-RELATED"/>
    <property type="match status" value="1"/>
</dbReference>
<comment type="caution">
    <text evidence="3">The sequence shown here is derived from an EMBL/GenBank/DDBJ whole genome shotgun (WGS) entry which is preliminary data.</text>
</comment>
<dbReference type="Proteomes" id="UP000233524">
    <property type="component" value="Unassembled WGS sequence"/>
</dbReference>
<dbReference type="AlphaFoldDB" id="A0A2N3NKA3"/>
<dbReference type="Pfam" id="PF00795">
    <property type="entry name" value="CN_hydrolase"/>
    <property type="match status" value="1"/>
</dbReference>
<gene>
    <name evidence="3" type="ORF">jhhlp_000226</name>
</gene>
<organism evidence="3 4">
    <name type="scientific">Lomentospora prolificans</name>
    <dbReference type="NCBI Taxonomy" id="41688"/>
    <lineage>
        <taxon>Eukaryota</taxon>
        <taxon>Fungi</taxon>
        <taxon>Dikarya</taxon>
        <taxon>Ascomycota</taxon>
        <taxon>Pezizomycotina</taxon>
        <taxon>Sordariomycetes</taxon>
        <taxon>Hypocreomycetidae</taxon>
        <taxon>Microascales</taxon>
        <taxon>Microascaceae</taxon>
        <taxon>Lomentospora</taxon>
    </lineage>
</organism>
<dbReference type="STRING" id="41688.A0A2N3NKA3"/>
<evidence type="ECO:0000313" key="4">
    <source>
        <dbReference type="Proteomes" id="UP000233524"/>
    </source>
</evidence>
<protein>
    <recommendedName>
        <fullName evidence="2">CN hydrolase domain-containing protein</fullName>
    </recommendedName>
</protein>
<dbReference type="SUPFAM" id="SSF56317">
    <property type="entry name" value="Carbon-nitrogen hydrolase"/>
    <property type="match status" value="1"/>
</dbReference>